<dbReference type="SUPFAM" id="SSF81901">
    <property type="entry name" value="HCP-like"/>
    <property type="match status" value="4"/>
</dbReference>
<accession>A0ABV0D6S2</accession>
<keyword evidence="3" id="KW-1185">Reference proteome</keyword>
<evidence type="ECO:0000259" key="1">
    <source>
        <dbReference type="Pfam" id="PF00656"/>
    </source>
</evidence>
<organism evidence="2 3">
    <name type="scientific">Psychrobacter proteolyticus</name>
    <dbReference type="NCBI Taxonomy" id="147825"/>
    <lineage>
        <taxon>Bacteria</taxon>
        <taxon>Pseudomonadati</taxon>
        <taxon>Pseudomonadota</taxon>
        <taxon>Gammaproteobacteria</taxon>
        <taxon>Moraxellales</taxon>
        <taxon>Moraxellaceae</taxon>
        <taxon>Psychrobacter</taxon>
    </lineage>
</organism>
<dbReference type="PANTHER" id="PTHR11102:SF160">
    <property type="entry name" value="ERAD-ASSOCIATED E3 UBIQUITIN-PROTEIN LIGASE COMPONENT HRD3"/>
    <property type="match status" value="1"/>
</dbReference>
<gene>
    <name evidence="2" type="ORF">ABFV72_08740</name>
</gene>
<evidence type="ECO:0000313" key="2">
    <source>
        <dbReference type="EMBL" id="MEN8626097.1"/>
    </source>
</evidence>
<dbReference type="InterPro" id="IPR050767">
    <property type="entry name" value="Sel1_AlgK"/>
</dbReference>
<dbReference type="Gene3D" id="1.25.40.10">
    <property type="entry name" value="Tetratricopeptide repeat domain"/>
    <property type="match status" value="3"/>
</dbReference>
<dbReference type="SMART" id="SM00671">
    <property type="entry name" value="SEL1"/>
    <property type="match status" value="12"/>
</dbReference>
<proteinExistence type="predicted"/>
<name>A0ABV0D6S2_9GAMM</name>
<dbReference type="InterPro" id="IPR006597">
    <property type="entry name" value="Sel1-like"/>
</dbReference>
<dbReference type="Proteomes" id="UP001414441">
    <property type="component" value="Unassembled WGS sequence"/>
</dbReference>
<comment type="caution">
    <text evidence="2">The sequence shown here is derived from an EMBL/GenBank/DDBJ whole genome shotgun (WGS) entry which is preliminary data.</text>
</comment>
<dbReference type="InterPro" id="IPR029030">
    <property type="entry name" value="Caspase-like_dom_sf"/>
</dbReference>
<evidence type="ECO:0000313" key="3">
    <source>
        <dbReference type="Proteomes" id="UP001414441"/>
    </source>
</evidence>
<dbReference type="Gene3D" id="3.40.50.1460">
    <property type="match status" value="1"/>
</dbReference>
<sequence length="954" mass="104827">MSKKTLLHITLWGCLANARYRQLGTAAAVAFTIGMVPQVSMANDISEAQFLVQLQAVEDALDLSYSPRIDKLIELSKQGNIAADMTLYRYMHRGENVDYTPNTTNVTQAIQILNNSVDDNKGLVGLFKGYNYTNGNFNLAIDYAKAIQSMKQAANKGNANAMASIGNRYDNGQGVTQDYTTAMSWYKKAADKGNTVAMYNLGVMYENGKGVTQDYRTAMGWYKKAADKYDAAAMRSIGYLYDKGGYGVTQNYITAMDWYKKAANKGDASAMNNIGDIYYHGQGVAQDYTTAMSWYKKAADNGSASAMYNIGILYDEGYGVTQDYTIAMSWYKKAADKGNASAMGNIGIMYRNGEGITQNYRTAMEWLEKAANKGSANAMLSIGSMYHEGQGVPQNYSTAIEWFKKAADKGNARAMYNLGNMYRYGRGVPQNGTIALEWLKKAADKDVLQAMNHIGYLYRDGQGVTQNYSTAMEWFKKAANKGNASAMDNMGVLYYNGQGVTQDYRTAMEWFEKAADKGNANAMNNMGFAHKEGIGVPQDSNKAAQFFVAAYERFAAYNNKGSWEEDTFTKIKQDLENLLATDKITDPAIRKQVESIFAKPPLIAWKTQPPSTTNSETLSLSVLLTDQGGGIGDVRVLLDGIAIDQNSRGLTRAVNQTTRDFTLSIPEGEHTLTVEAYPEENVGITSTVSKQITSTYDPIQRPKLHAVVIGIDQYNNPDLKLNYATKDASAIYDVLNKQIGSIYDKGNISLLNTASTTSKANITSKINQIKQTAKMNDVFVFYVAAHGYNYPDTGYHLFTSDVGATSSRQVTKTGINADDLQRMLAQVNTNKKLILLDTCDSGGSIDAGQLLISRGLDDQDVIDIMQRKSGATVIMASTDKQKALEGYQGHGVFTYGLLQAFNGAGDMNKDGYMKTGELSNYIEDEIPSIAQKAFSQPQYPTSSMIGNGFEFKVF</sequence>
<dbReference type="InterPro" id="IPR011990">
    <property type="entry name" value="TPR-like_helical_dom_sf"/>
</dbReference>
<dbReference type="SUPFAM" id="SSF52129">
    <property type="entry name" value="Caspase-like"/>
    <property type="match status" value="1"/>
</dbReference>
<dbReference type="PANTHER" id="PTHR11102">
    <property type="entry name" value="SEL-1-LIKE PROTEIN"/>
    <property type="match status" value="1"/>
</dbReference>
<dbReference type="Pfam" id="PF00656">
    <property type="entry name" value="Peptidase_C14"/>
    <property type="match status" value="1"/>
</dbReference>
<dbReference type="InterPro" id="IPR011600">
    <property type="entry name" value="Pept_C14_caspase"/>
</dbReference>
<dbReference type="EMBL" id="JBDLOB010000004">
    <property type="protein sequence ID" value="MEN8626097.1"/>
    <property type="molecule type" value="Genomic_DNA"/>
</dbReference>
<reference evidence="2 3" key="1">
    <citation type="submission" date="2024-05" db="EMBL/GenBank/DDBJ databases">
        <title>Genome sequencing of Marine Estuary Bacteria, Pseudoalteromonas distincta strain FA, Psychrobacter proteolyticus strain EA, and Shewanella baltica strain CA.</title>
        <authorList>
            <person name="Dieffenbach S.A."/>
            <person name="Maclea K.S."/>
        </authorList>
    </citation>
    <scope>NUCLEOTIDE SEQUENCE [LARGE SCALE GENOMIC DNA]</scope>
    <source>
        <strain evidence="2 3">EA</strain>
    </source>
</reference>
<protein>
    <submittedName>
        <fullName evidence="2">Caspase family protein</fullName>
    </submittedName>
</protein>
<feature type="domain" description="Peptidase C14 caspase" evidence="1">
    <location>
        <begin position="705"/>
        <end position="906"/>
    </location>
</feature>
<dbReference type="Pfam" id="PF08238">
    <property type="entry name" value="Sel1"/>
    <property type="match status" value="12"/>
</dbReference>
<dbReference type="RefSeq" id="WP_347163214.1">
    <property type="nucleotide sequence ID" value="NZ_JBDLOB010000004.1"/>
</dbReference>